<evidence type="ECO:0000256" key="1">
    <source>
        <dbReference type="SAM" id="Phobius"/>
    </source>
</evidence>
<keyword evidence="1" id="KW-0472">Membrane</keyword>
<gene>
    <name evidence="2" type="ORF">ACFFVF_20400</name>
</gene>
<protein>
    <submittedName>
        <fullName evidence="2">Uncharacterized protein</fullName>
    </submittedName>
</protein>
<feature type="transmembrane region" description="Helical" evidence="1">
    <location>
        <begin position="90"/>
        <end position="111"/>
    </location>
</feature>
<dbReference type="EMBL" id="JBHMEY010000096">
    <property type="protein sequence ID" value="MFB9098875.1"/>
    <property type="molecule type" value="Genomic_DNA"/>
</dbReference>
<proteinExistence type="predicted"/>
<dbReference type="Proteomes" id="UP001589607">
    <property type="component" value="Unassembled WGS sequence"/>
</dbReference>
<comment type="caution">
    <text evidence="2">The sequence shown here is derived from an EMBL/GenBank/DDBJ whole genome shotgun (WGS) entry which is preliminary data.</text>
</comment>
<accession>A0ABV5GVM0</accession>
<keyword evidence="1" id="KW-1133">Transmembrane helix</keyword>
<keyword evidence="3" id="KW-1185">Reference proteome</keyword>
<evidence type="ECO:0000313" key="3">
    <source>
        <dbReference type="Proteomes" id="UP001589607"/>
    </source>
</evidence>
<name>A0ABV5GVM0_9FLAO</name>
<keyword evidence="1" id="KW-0812">Transmembrane</keyword>
<sequence>MKTILKINKGVFYATLALMLTFYGGPVGLIVLGFVQIVSAFFLTAHLYTQSNKAKKYLTIYWILVIIETLILFLTFKYRFAVIDFETSCVIILVTPLIVATYFFIILTKLIKEYENINKPYASL</sequence>
<evidence type="ECO:0000313" key="2">
    <source>
        <dbReference type="EMBL" id="MFB9098875.1"/>
    </source>
</evidence>
<dbReference type="RefSeq" id="WP_236457213.1">
    <property type="nucleotide sequence ID" value="NZ_CBCSGE010000012.1"/>
</dbReference>
<organism evidence="2 3">
    <name type="scientific">Flavobacterium jumunjinense</name>
    <dbReference type="NCBI Taxonomy" id="998845"/>
    <lineage>
        <taxon>Bacteria</taxon>
        <taxon>Pseudomonadati</taxon>
        <taxon>Bacteroidota</taxon>
        <taxon>Flavobacteriia</taxon>
        <taxon>Flavobacteriales</taxon>
        <taxon>Flavobacteriaceae</taxon>
        <taxon>Flavobacterium</taxon>
    </lineage>
</organism>
<feature type="transmembrane region" description="Helical" evidence="1">
    <location>
        <begin position="60"/>
        <end position="78"/>
    </location>
</feature>
<feature type="transmembrane region" description="Helical" evidence="1">
    <location>
        <begin position="29"/>
        <end position="48"/>
    </location>
</feature>
<reference evidence="2 3" key="1">
    <citation type="submission" date="2024-09" db="EMBL/GenBank/DDBJ databases">
        <authorList>
            <person name="Sun Q."/>
            <person name="Mori K."/>
        </authorList>
    </citation>
    <scope>NUCLEOTIDE SEQUENCE [LARGE SCALE GENOMIC DNA]</scope>
    <source>
        <strain evidence="2 3">CECT 7955</strain>
    </source>
</reference>